<dbReference type="VEuPathDB" id="FungiDB:CDV56_102782"/>
<dbReference type="Proteomes" id="UP000215305">
    <property type="component" value="Unassembled WGS sequence"/>
</dbReference>
<dbReference type="AlphaFoldDB" id="A0A397G2M3"/>
<evidence type="ECO:0000313" key="3">
    <source>
        <dbReference type="Proteomes" id="UP000215305"/>
    </source>
</evidence>
<feature type="compositionally biased region" description="Low complexity" evidence="1">
    <location>
        <begin position="57"/>
        <end position="73"/>
    </location>
</feature>
<evidence type="ECO:0000256" key="1">
    <source>
        <dbReference type="SAM" id="MobiDB-lite"/>
    </source>
</evidence>
<proteinExistence type="predicted"/>
<comment type="caution">
    <text evidence="2">The sequence shown here is derived from an EMBL/GenBank/DDBJ whole genome shotgun (WGS) entry which is preliminary data.</text>
</comment>
<dbReference type="STRING" id="41047.A0A397G2M3"/>
<feature type="compositionally biased region" description="Low complexity" evidence="1">
    <location>
        <begin position="103"/>
        <end position="115"/>
    </location>
</feature>
<sequence length="126" mass="12446">MEEYPQVRLAGGVQAVEDADLTVRLGHGALGAVAFDVGEEAGKKRVRNIPLGGSGSGSDVDAGAGSGAEMSESGKSKKLKLNPPPGASRGGTPQGSRAASPVAGSRSFSGSRASSPEGARGKSNLL</sequence>
<reference evidence="2" key="1">
    <citation type="submission" date="2018-08" db="EMBL/GenBank/DDBJ databases">
        <title>Draft genome sequence of azole-resistant Aspergillus thermomutatus (Neosartorya pseudofischeri) strain HMR AF 39, isolated from a human nasal aspirate.</title>
        <authorList>
            <person name="Parent-Michaud M."/>
            <person name="Dufresne P.J."/>
            <person name="Fournier E."/>
            <person name="Martineau C."/>
            <person name="Moreira S."/>
            <person name="Perkins V."/>
            <person name="De Repentigny L."/>
            <person name="Dufresne S.F."/>
        </authorList>
    </citation>
    <scope>NUCLEOTIDE SEQUENCE [LARGE SCALE GENOMIC DNA]</scope>
    <source>
        <strain evidence="2">HMR AF 39</strain>
    </source>
</reference>
<dbReference type="GeneID" id="38124756"/>
<evidence type="ECO:0000313" key="2">
    <source>
        <dbReference type="EMBL" id="RHZ45215.1"/>
    </source>
</evidence>
<accession>A0A397G2M3</accession>
<gene>
    <name evidence="2" type="ORF">CDV56_102782</name>
</gene>
<organism evidence="2 3">
    <name type="scientific">Aspergillus thermomutatus</name>
    <name type="common">Neosartorya pseudofischeri</name>
    <dbReference type="NCBI Taxonomy" id="41047"/>
    <lineage>
        <taxon>Eukaryota</taxon>
        <taxon>Fungi</taxon>
        <taxon>Dikarya</taxon>
        <taxon>Ascomycota</taxon>
        <taxon>Pezizomycotina</taxon>
        <taxon>Eurotiomycetes</taxon>
        <taxon>Eurotiomycetidae</taxon>
        <taxon>Eurotiales</taxon>
        <taxon>Aspergillaceae</taxon>
        <taxon>Aspergillus</taxon>
        <taxon>Aspergillus subgen. Fumigati</taxon>
    </lineage>
</organism>
<keyword evidence="3" id="KW-1185">Reference proteome</keyword>
<dbReference type="RefSeq" id="XP_026610637.1">
    <property type="nucleotide sequence ID" value="XM_026756401.1"/>
</dbReference>
<dbReference type="EMBL" id="NKHU02000296">
    <property type="protein sequence ID" value="RHZ45215.1"/>
    <property type="molecule type" value="Genomic_DNA"/>
</dbReference>
<protein>
    <submittedName>
        <fullName evidence="2">Uncharacterized protein</fullName>
    </submittedName>
</protein>
<name>A0A397G2M3_ASPTH</name>
<feature type="region of interest" description="Disordered" evidence="1">
    <location>
        <begin position="41"/>
        <end position="126"/>
    </location>
</feature>